<dbReference type="RefSeq" id="WP_400188713.1">
    <property type="nucleotide sequence ID" value="NZ_JBGORX010000010.1"/>
</dbReference>
<protein>
    <recommendedName>
        <fullName evidence="4">Inclusion membrane protein A</fullName>
    </recommendedName>
</protein>
<organism evidence="2 3">
    <name type="scientific">Legionella lytica</name>
    <dbReference type="NCBI Taxonomy" id="96232"/>
    <lineage>
        <taxon>Bacteria</taxon>
        <taxon>Pseudomonadati</taxon>
        <taxon>Pseudomonadota</taxon>
        <taxon>Gammaproteobacteria</taxon>
        <taxon>Legionellales</taxon>
        <taxon>Legionellaceae</taxon>
        <taxon>Legionella</taxon>
    </lineage>
</organism>
<dbReference type="Proteomes" id="UP001615550">
    <property type="component" value="Unassembled WGS sequence"/>
</dbReference>
<reference evidence="2 3" key="1">
    <citation type="submission" date="2024-08" db="EMBL/GenBank/DDBJ databases">
        <title>Draft Genome Sequence of Legionella lytica strain DSB2004, Isolated From a Fire Sprinkler System.</title>
        <authorList>
            <person name="Everhart A.D."/>
            <person name="Kidane D.T."/>
            <person name="Farone A.L."/>
            <person name="Farone M.B."/>
        </authorList>
    </citation>
    <scope>NUCLEOTIDE SEQUENCE [LARGE SCALE GENOMIC DNA]</scope>
    <source>
        <strain evidence="2 3">DSB2004</strain>
    </source>
</reference>
<comment type="caution">
    <text evidence="2">The sequence shown here is derived from an EMBL/GenBank/DDBJ whole genome shotgun (WGS) entry which is preliminary data.</text>
</comment>
<feature type="transmembrane region" description="Helical" evidence="1">
    <location>
        <begin position="129"/>
        <end position="154"/>
    </location>
</feature>
<keyword evidence="1" id="KW-0812">Transmembrane</keyword>
<gene>
    <name evidence="2" type="ORF">ACD661_15160</name>
</gene>
<evidence type="ECO:0000256" key="1">
    <source>
        <dbReference type="SAM" id="Phobius"/>
    </source>
</evidence>
<feature type="transmembrane region" description="Helical" evidence="1">
    <location>
        <begin position="166"/>
        <end position="187"/>
    </location>
</feature>
<proteinExistence type="predicted"/>
<evidence type="ECO:0008006" key="4">
    <source>
        <dbReference type="Google" id="ProtNLM"/>
    </source>
</evidence>
<evidence type="ECO:0000313" key="3">
    <source>
        <dbReference type="Proteomes" id="UP001615550"/>
    </source>
</evidence>
<name>A0ABW8DB08_9GAMM</name>
<dbReference type="EMBL" id="JBGORX010000010">
    <property type="protein sequence ID" value="MFJ1269898.1"/>
    <property type="molecule type" value="Genomic_DNA"/>
</dbReference>
<evidence type="ECO:0000313" key="2">
    <source>
        <dbReference type="EMBL" id="MFJ1269898.1"/>
    </source>
</evidence>
<accession>A0ABW8DB08</accession>
<keyword evidence="1" id="KW-1133">Transmembrane helix</keyword>
<keyword evidence="3" id="KW-1185">Reference proteome</keyword>
<sequence>MAYTKNDHLDTLFQATGDVLRQSEQLIPIPEHRVFLLRLDEQIQKLDKKKNDNIQKLAKALRDLRDTLDKDFFAQESSQTGLKKIRISTAMLTLKDTLVMLESIQTMDPPHAINAINLYKERCDSRSSIFPDIISSISLAAIGLVVGASIGLVASVCMGGFVNLPLIVAGMAALGLGISLILSGAALDKGFFRPQLDQDIDDVVHSSILCMRT</sequence>
<keyword evidence="1" id="KW-0472">Membrane</keyword>